<dbReference type="InterPro" id="IPR011009">
    <property type="entry name" value="Kinase-like_dom_sf"/>
</dbReference>
<name>R1IAH6_9PSEU</name>
<feature type="domain" description="Aminoglycoside phosphotransferase" evidence="1">
    <location>
        <begin position="48"/>
        <end position="265"/>
    </location>
</feature>
<evidence type="ECO:0000313" key="3">
    <source>
        <dbReference type="Proteomes" id="UP000014139"/>
    </source>
</evidence>
<dbReference type="SUPFAM" id="SSF56112">
    <property type="entry name" value="Protein kinase-like (PK-like)"/>
    <property type="match status" value="1"/>
</dbReference>
<keyword evidence="2" id="KW-0808">Transferase</keyword>
<dbReference type="PATRIC" id="fig|1292037.4.peg.3191"/>
<evidence type="ECO:0000313" key="2">
    <source>
        <dbReference type="EMBL" id="EOD67409.1"/>
    </source>
</evidence>
<accession>R1IAH6</accession>
<reference evidence="2 3" key="1">
    <citation type="submission" date="2013-02" db="EMBL/GenBank/DDBJ databases">
        <title>Draft genome sequence of Amycolatopsis vancoresmycina strain DSM 44592T.</title>
        <authorList>
            <person name="Kumar S."/>
            <person name="Kaur N."/>
            <person name="Kaur C."/>
            <person name="Raghava G.P.S."/>
            <person name="Mayilraj S."/>
        </authorList>
    </citation>
    <scope>NUCLEOTIDE SEQUENCE [LARGE SCALE GENOMIC DNA]</scope>
    <source>
        <strain evidence="2 3">DSM 44592</strain>
    </source>
</reference>
<gene>
    <name evidence="2" type="ORF">H480_16670</name>
</gene>
<dbReference type="eggNOG" id="COG3173">
    <property type="taxonomic scope" value="Bacteria"/>
</dbReference>
<dbReference type="AlphaFoldDB" id="R1IAH6"/>
<sequence length="319" mass="33536">MVFSRVLGVGYVRELSEQVLRWAAGAVGGDVRVAAVTGLRQGANPWLVEFEPAGRVEAAVLRLGDPADPGHRQRFATEVAALRVAGDHRLPAAGLIAADLDGAAAGALAVLTTVLPGHSRIPPVASTERLRDMGATAAALQAVPLPPRAALPLRSRSISDVDFAAQRREKGTTALMTAAEERLERLPAPGGPTVFVHGDLWFGNTLWSGDRCTGLVDWDCAGAGSPGIDLGSARFDAALMFGLPAAEEVLAGWQRAAGRRAEQVAYWDVVAALGTLADMAFCVPALHDQGRPDLDADLLGQRRDAFLRTALHRLDAGQA</sequence>
<organism evidence="2 3">
    <name type="scientific">Amycolatopsis vancoresmycina DSM 44592</name>
    <dbReference type="NCBI Taxonomy" id="1292037"/>
    <lineage>
        <taxon>Bacteria</taxon>
        <taxon>Bacillati</taxon>
        <taxon>Actinomycetota</taxon>
        <taxon>Actinomycetes</taxon>
        <taxon>Pseudonocardiales</taxon>
        <taxon>Pseudonocardiaceae</taxon>
        <taxon>Amycolatopsis</taxon>
    </lineage>
</organism>
<keyword evidence="3" id="KW-1185">Reference proteome</keyword>
<dbReference type="InterPro" id="IPR051678">
    <property type="entry name" value="AGP_Transferase"/>
</dbReference>
<comment type="caution">
    <text evidence="2">The sequence shown here is derived from an EMBL/GenBank/DDBJ whole genome shotgun (WGS) entry which is preliminary data.</text>
</comment>
<dbReference type="GO" id="GO:0016740">
    <property type="term" value="F:transferase activity"/>
    <property type="evidence" value="ECO:0007669"/>
    <property type="project" value="UniProtKB-KW"/>
</dbReference>
<dbReference type="Gene3D" id="3.90.1200.10">
    <property type="match status" value="1"/>
</dbReference>
<dbReference type="Pfam" id="PF01636">
    <property type="entry name" value="APH"/>
    <property type="match status" value="1"/>
</dbReference>
<dbReference type="InterPro" id="IPR002575">
    <property type="entry name" value="Aminoglycoside_PTrfase"/>
</dbReference>
<dbReference type="EMBL" id="AOUO01000215">
    <property type="protein sequence ID" value="EOD67409.1"/>
    <property type="molecule type" value="Genomic_DNA"/>
</dbReference>
<evidence type="ECO:0000259" key="1">
    <source>
        <dbReference type="Pfam" id="PF01636"/>
    </source>
</evidence>
<dbReference type="Proteomes" id="UP000014139">
    <property type="component" value="Unassembled WGS sequence"/>
</dbReference>
<proteinExistence type="predicted"/>
<protein>
    <submittedName>
        <fullName evidence="2">Aminoglycoside phosphotransferase</fullName>
    </submittedName>
</protein>
<dbReference type="PANTHER" id="PTHR21310">
    <property type="entry name" value="AMINOGLYCOSIDE PHOSPHOTRANSFERASE-RELATED-RELATED"/>
    <property type="match status" value="1"/>
</dbReference>